<name>A0AAV2EB26_9ROSI</name>
<organism evidence="4 5">
    <name type="scientific">Linum trigynum</name>
    <dbReference type="NCBI Taxonomy" id="586398"/>
    <lineage>
        <taxon>Eukaryota</taxon>
        <taxon>Viridiplantae</taxon>
        <taxon>Streptophyta</taxon>
        <taxon>Embryophyta</taxon>
        <taxon>Tracheophyta</taxon>
        <taxon>Spermatophyta</taxon>
        <taxon>Magnoliopsida</taxon>
        <taxon>eudicotyledons</taxon>
        <taxon>Gunneridae</taxon>
        <taxon>Pentapetalae</taxon>
        <taxon>rosids</taxon>
        <taxon>fabids</taxon>
        <taxon>Malpighiales</taxon>
        <taxon>Linaceae</taxon>
        <taxon>Linum</taxon>
    </lineage>
</organism>
<reference evidence="4 5" key="1">
    <citation type="submission" date="2024-04" db="EMBL/GenBank/DDBJ databases">
        <authorList>
            <person name="Fracassetti M."/>
        </authorList>
    </citation>
    <scope>NUCLEOTIDE SEQUENCE [LARGE SCALE GENOMIC DNA]</scope>
</reference>
<gene>
    <name evidence="4" type="ORF">LTRI10_LOCUS24255</name>
</gene>
<dbReference type="AlphaFoldDB" id="A0AAV2EB26"/>
<evidence type="ECO:0000259" key="3">
    <source>
        <dbReference type="Pfam" id="PF11250"/>
    </source>
</evidence>
<comment type="similarity">
    <text evidence="1">Belongs to the fantastic four family.</text>
</comment>
<feature type="compositionally biased region" description="Acidic residues" evidence="2">
    <location>
        <begin position="246"/>
        <end position="255"/>
    </location>
</feature>
<dbReference type="PANTHER" id="PTHR33155:SF8">
    <property type="entry name" value="PROTEIN FANTASTIC FOUR 1"/>
    <property type="match status" value="1"/>
</dbReference>
<dbReference type="EMBL" id="OZ034817">
    <property type="protein sequence ID" value="CAL1382957.1"/>
    <property type="molecule type" value="Genomic_DNA"/>
</dbReference>
<dbReference type="PANTHER" id="PTHR33155">
    <property type="entry name" value="FANTASTIC FOUR-LIKE PROTEIN (DUF3049)"/>
    <property type="match status" value="1"/>
</dbReference>
<evidence type="ECO:0000256" key="2">
    <source>
        <dbReference type="SAM" id="MobiDB-lite"/>
    </source>
</evidence>
<dbReference type="Pfam" id="PF11250">
    <property type="entry name" value="FAF"/>
    <property type="match status" value="1"/>
</dbReference>
<protein>
    <recommendedName>
        <fullName evidence="3">FAF domain-containing protein</fullName>
    </recommendedName>
</protein>
<accession>A0AAV2EB26</accession>
<feature type="region of interest" description="Disordered" evidence="2">
    <location>
        <begin position="224"/>
        <end position="290"/>
    </location>
</feature>
<feature type="domain" description="FAF" evidence="3">
    <location>
        <begin position="171"/>
        <end position="222"/>
    </location>
</feature>
<feature type="compositionally biased region" description="Basic and acidic residues" evidence="2">
    <location>
        <begin position="235"/>
        <end position="245"/>
    </location>
</feature>
<feature type="compositionally biased region" description="Polar residues" evidence="2">
    <location>
        <begin position="75"/>
        <end position="108"/>
    </location>
</feature>
<dbReference type="InterPro" id="IPR021410">
    <property type="entry name" value="FAF"/>
</dbReference>
<dbReference type="InterPro" id="IPR046431">
    <property type="entry name" value="FAF_dom"/>
</dbReference>
<keyword evidence="5" id="KW-1185">Reference proteome</keyword>
<dbReference type="Proteomes" id="UP001497516">
    <property type="component" value="Chromosome 4"/>
</dbReference>
<sequence length="290" mass="31261">MSSISPSSYHQALQSCVESARLIEPRVLRLRLTQQTPNIASDPESNKNAGGFSFLQCIAAKETGETNRDPAFTLAPSSSNNNSVMKRSVSSLSKQSLEMCTESLGSETGSDDRGSDDDELLLPPLSAPAVAADSVEQGDLGKTSVSISSSRAAARQRLRNVRRSSRGCVTLPPPLSSIGGSTGVRMRSRREDGRLVVTAVSVSSPRAQFHVERSNGRLRLHLTTEYPTQDEEAGDEKTEDAKTEEEKEGGEETEEVERASGGISTRSGRCKEAGEGNRGLMNWEPFWVAT</sequence>
<evidence type="ECO:0000313" key="5">
    <source>
        <dbReference type="Proteomes" id="UP001497516"/>
    </source>
</evidence>
<feature type="region of interest" description="Disordered" evidence="2">
    <location>
        <begin position="68"/>
        <end position="120"/>
    </location>
</feature>
<evidence type="ECO:0000256" key="1">
    <source>
        <dbReference type="ARBA" id="ARBA00008690"/>
    </source>
</evidence>
<evidence type="ECO:0000313" key="4">
    <source>
        <dbReference type="EMBL" id="CAL1382957.1"/>
    </source>
</evidence>
<feature type="region of interest" description="Disordered" evidence="2">
    <location>
        <begin position="166"/>
        <end position="189"/>
    </location>
</feature>
<proteinExistence type="inferred from homology"/>